<name>A0ABQ5KLD7_9EUKA</name>
<reference evidence="2" key="1">
    <citation type="submission" date="2022-03" db="EMBL/GenBank/DDBJ databases">
        <title>Draft genome sequence of Aduncisulcus paluster, a free-living microaerophilic Fornicata.</title>
        <authorList>
            <person name="Yuyama I."/>
            <person name="Kume K."/>
            <person name="Tamura T."/>
            <person name="Inagaki Y."/>
            <person name="Hashimoto T."/>
        </authorList>
    </citation>
    <scope>NUCLEOTIDE SEQUENCE</scope>
    <source>
        <strain evidence="2">NY0171</strain>
    </source>
</reference>
<organism evidence="2 3">
    <name type="scientific">Aduncisulcus paluster</name>
    <dbReference type="NCBI Taxonomy" id="2918883"/>
    <lineage>
        <taxon>Eukaryota</taxon>
        <taxon>Metamonada</taxon>
        <taxon>Carpediemonas-like organisms</taxon>
        <taxon>Aduncisulcus</taxon>
    </lineage>
</organism>
<accession>A0ABQ5KLD7</accession>
<proteinExistence type="predicted"/>
<gene>
    <name evidence="2" type="ORF">ADUPG1_007271</name>
</gene>
<evidence type="ECO:0000313" key="2">
    <source>
        <dbReference type="EMBL" id="GKT33322.1"/>
    </source>
</evidence>
<dbReference type="EMBL" id="BQXS01010212">
    <property type="protein sequence ID" value="GKT33322.1"/>
    <property type="molecule type" value="Genomic_DNA"/>
</dbReference>
<evidence type="ECO:0000313" key="3">
    <source>
        <dbReference type="Proteomes" id="UP001057375"/>
    </source>
</evidence>
<keyword evidence="3" id="KW-1185">Reference proteome</keyword>
<comment type="caution">
    <text evidence="2">The sequence shown here is derived from an EMBL/GenBank/DDBJ whole genome shotgun (WGS) entry which is preliminary data.</text>
</comment>
<sequence length="334" mass="38559">MDKVELFAKAKSELFTCSEKGVVPTSTDEWDSVIIMSTYIDSADIPSIISSPSIVPLETGCTLETVVRNAGTEWENVYKDIPLTFVTEHDPSKNFMTATRISLYFEEPIHSKAINISFSTPMQSVVSSTSSSMKDISKPAFIPSRLMVVGRGQKEVKISYVTVDCRGGFQRIYVEIPALREVEIALLFDSKEEAEFNLSEYDNTFLFHHISIDRMTAQELENRRIEERLKHLTEVESQSKVEKERFISIDEALAFEGSDYERIEFLEEVLFKYDKKLKCCQQKVEGLKEQIKDLNQRFEQKQKMQFKRECDDQEEQDALEFEKGKLRKKRATSK</sequence>
<evidence type="ECO:0000256" key="1">
    <source>
        <dbReference type="SAM" id="Coils"/>
    </source>
</evidence>
<keyword evidence="1" id="KW-0175">Coiled coil</keyword>
<dbReference type="Proteomes" id="UP001057375">
    <property type="component" value="Unassembled WGS sequence"/>
</dbReference>
<feature type="coiled-coil region" evidence="1">
    <location>
        <begin position="277"/>
        <end position="304"/>
    </location>
</feature>
<protein>
    <submittedName>
        <fullName evidence="2">Uncharacterized protein</fullName>
    </submittedName>
</protein>